<sequence length="113" mass="12894">MKQRLTLTRSCSSQVSSGKPQARHHAVVRGGETTHRDQVNLGKPDARRPMRGITATYTEVPENCNQRDWRTWLFHIEVGARRLSAQSVCLLMLAVECTDRNRRQTIRKPSKAP</sequence>
<dbReference type="EMBL" id="JAIWYP010000002">
    <property type="protein sequence ID" value="KAH3866789.1"/>
    <property type="molecule type" value="Genomic_DNA"/>
</dbReference>
<proteinExistence type="predicted"/>
<comment type="caution">
    <text evidence="2">The sequence shown here is derived from an EMBL/GenBank/DDBJ whole genome shotgun (WGS) entry which is preliminary data.</text>
</comment>
<accession>A0A9D4RFW4</accession>
<gene>
    <name evidence="2" type="ORF">DPMN_029901</name>
</gene>
<feature type="compositionally biased region" description="Polar residues" evidence="1">
    <location>
        <begin position="1"/>
        <end position="19"/>
    </location>
</feature>
<dbReference type="Proteomes" id="UP000828390">
    <property type="component" value="Unassembled WGS sequence"/>
</dbReference>
<reference evidence="2" key="2">
    <citation type="submission" date="2020-11" db="EMBL/GenBank/DDBJ databases">
        <authorList>
            <person name="McCartney M.A."/>
            <person name="Auch B."/>
            <person name="Kono T."/>
            <person name="Mallez S."/>
            <person name="Becker A."/>
            <person name="Gohl D.M."/>
            <person name="Silverstein K.A.T."/>
            <person name="Koren S."/>
            <person name="Bechman K.B."/>
            <person name="Herman A."/>
            <person name="Abrahante J.E."/>
            <person name="Garbe J."/>
        </authorList>
    </citation>
    <scope>NUCLEOTIDE SEQUENCE</scope>
    <source>
        <strain evidence="2">Duluth1</strain>
        <tissue evidence="2">Whole animal</tissue>
    </source>
</reference>
<reference evidence="2" key="1">
    <citation type="journal article" date="2019" name="bioRxiv">
        <title>The Genome of the Zebra Mussel, Dreissena polymorpha: A Resource for Invasive Species Research.</title>
        <authorList>
            <person name="McCartney M.A."/>
            <person name="Auch B."/>
            <person name="Kono T."/>
            <person name="Mallez S."/>
            <person name="Zhang Y."/>
            <person name="Obille A."/>
            <person name="Becker A."/>
            <person name="Abrahante J.E."/>
            <person name="Garbe J."/>
            <person name="Badalamenti J.P."/>
            <person name="Herman A."/>
            <person name="Mangelson H."/>
            <person name="Liachko I."/>
            <person name="Sullivan S."/>
            <person name="Sone E.D."/>
            <person name="Koren S."/>
            <person name="Silverstein K.A.T."/>
            <person name="Beckman K.B."/>
            <person name="Gohl D.M."/>
        </authorList>
    </citation>
    <scope>NUCLEOTIDE SEQUENCE</scope>
    <source>
        <strain evidence="2">Duluth1</strain>
        <tissue evidence="2">Whole animal</tissue>
    </source>
</reference>
<evidence type="ECO:0000256" key="1">
    <source>
        <dbReference type="SAM" id="MobiDB-lite"/>
    </source>
</evidence>
<evidence type="ECO:0000313" key="3">
    <source>
        <dbReference type="Proteomes" id="UP000828390"/>
    </source>
</evidence>
<organism evidence="2 3">
    <name type="scientific">Dreissena polymorpha</name>
    <name type="common">Zebra mussel</name>
    <name type="synonym">Mytilus polymorpha</name>
    <dbReference type="NCBI Taxonomy" id="45954"/>
    <lineage>
        <taxon>Eukaryota</taxon>
        <taxon>Metazoa</taxon>
        <taxon>Spiralia</taxon>
        <taxon>Lophotrochozoa</taxon>
        <taxon>Mollusca</taxon>
        <taxon>Bivalvia</taxon>
        <taxon>Autobranchia</taxon>
        <taxon>Heteroconchia</taxon>
        <taxon>Euheterodonta</taxon>
        <taxon>Imparidentia</taxon>
        <taxon>Neoheterodontei</taxon>
        <taxon>Myida</taxon>
        <taxon>Dreissenoidea</taxon>
        <taxon>Dreissenidae</taxon>
        <taxon>Dreissena</taxon>
    </lineage>
</organism>
<evidence type="ECO:0000313" key="2">
    <source>
        <dbReference type="EMBL" id="KAH3866789.1"/>
    </source>
</evidence>
<name>A0A9D4RFW4_DREPO</name>
<protein>
    <submittedName>
        <fullName evidence="2">Uncharacterized protein</fullName>
    </submittedName>
</protein>
<feature type="region of interest" description="Disordered" evidence="1">
    <location>
        <begin position="1"/>
        <end position="50"/>
    </location>
</feature>
<keyword evidence="3" id="KW-1185">Reference proteome</keyword>
<feature type="compositionally biased region" description="Basic and acidic residues" evidence="1">
    <location>
        <begin position="32"/>
        <end position="48"/>
    </location>
</feature>
<dbReference type="AlphaFoldDB" id="A0A9D4RFW4"/>